<dbReference type="EC" id="2.3.-.-" evidence="4"/>
<organism evidence="4 5">
    <name type="scientific">Salinicoccus sesuvii</name>
    <dbReference type="NCBI Taxonomy" id="868281"/>
    <lineage>
        <taxon>Bacteria</taxon>
        <taxon>Bacillati</taxon>
        <taxon>Bacillota</taxon>
        <taxon>Bacilli</taxon>
        <taxon>Bacillales</taxon>
        <taxon>Staphylococcaceae</taxon>
        <taxon>Salinicoccus</taxon>
    </lineage>
</organism>
<comment type="caution">
    <text evidence="4">The sequence shown here is derived from an EMBL/GenBank/DDBJ whole genome shotgun (WGS) entry which is preliminary data.</text>
</comment>
<keyword evidence="2 4" id="KW-0012">Acyltransferase</keyword>
<reference evidence="5" key="1">
    <citation type="journal article" date="2019" name="Int. J. Syst. Evol. Microbiol.">
        <title>The Global Catalogue of Microorganisms (GCM) 10K type strain sequencing project: providing services to taxonomists for standard genome sequencing and annotation.</title>
        <authorList>
            <consortium name="The Broad Institute Genomics Platform"/>
            <consortium name="The Broad Institute Genome Sequencing Center for Infectious Disease"/>
            <person name="Wu L."/>
            <person name="Ma J."/>
        </authorList>
    </citation>
    <scope>NUCLEOTIDE SEQUENCE [LARGE SCALE GENOMIC DNA]</scope>
    <source>
        <strain evidence="5">CCM 7756</strain>
    </source>
</reference>
<protein>
    <submittedName>
        <fullName evidence="4">GNAT family N-acetyltransferase</fullName>
        <ecNumber evidence="4">2.3.-.-</ecNumber>
    </submittedName>
</protein>
<evidence type="ECO:0000256" key="1">
    <source>
        <dbReference type="ARBA" id="ARBA00022679"/>
    </source>
</evidence>
<dbReference type="InterPro" id="IPR000182">
    <property type="entry name" value="GNAT_dom"/>
</dbReference>
<dbReference type="GO" id="GO:0016746">
    <property type="term" value="F:acyltransferase activity"/>
    <property type="evidence" value="ECO:0007669"/>
    <property type="project" value="UniProtKB-KW"/>
</dbReference>
<dbReference type="CDD" id="cd04301">
    <property type="entry name" value="NAT_SF"/>
    <property type="match status" value="1"/>
</dbReference>
<name>A0ABV7N4P4_9STAP</name>
<dbReference type="SUPFAM" id="SSF55729">
    <property type="entry name" value="Acyl-CoA N-acyltransferases (Nat)"/>
    <property type="match status" value="1"/>
</dbReference>
<evidence type="ECO:0000313" key="4">
    <source>
        <dbReference type="EMBL" id="MFC3388575.1"/>
    </source>
</evidence>
<dbReference type="InterPro" id="IPR016181">
    <property type="entry name" value="Acyl_CoA_acyltransferase"/>
</dbReference>
<dbReference type="PANTHER" id="PTHR43072">
    <property type="entry name" value="N-ACETYLTRANSFERASE"/>
    <property type="match status" value="1"/>
</dbReference>
<keyword evidence="1 4" id="KW-0808">Transferase</keyword>
<dbReference type="PANTHER" id="PTHR43072:SF51">
    <property type="entry name" value="ABC SUPERFAMILY TRANSPORT PROTEIN"/>
    <property type="match status" value="1"/>
</dbReference>
<dbReference type="PROSITE" id="PS51186">
    <property type="entry name" value="GNAT"/>
    <property type="match status" value="1"/>
</dbReference>
<dbReference type="RefSeq" id="WP_380654259.1">
    <property type="nucleotide sequence ID" value="NZ_JBHRVQ010000001.1"/>
</dbReference>
<proteinExistence type="predicted"/>
<evidence type="ECO:0000259" key="3">
    <source>
        <dbReference type="PROSITE" id="PS51186"/>
    </source>
</evidence>
<dbReference type="Gene3D" id="3.40.630.30">
    <property type="match status" value="1"/>
</dbReference>
<sequence length="164" mass="18584">MYIRDLSVEDAACFIELNKKLDASGFMLYGPGERQTTIEAQQAAIKKFERDESVKFLVAEDQGKLVAQMAAFKGKLKRKAHSAYLVLGVDEAYRGQGVASELFQEIFGWAQRQSISRLELTVIKTNIPALNLYKKMGFSIEGEKIDSLMIDGQPVDEYYLYKRL</sequence>
<dbReference type="Pfam" id="PF00583">
    <property type="entry name" value="Acetyltransf_1"/>
    <property type="match status" value="1"/>
</dbReference>
<evidence type="ECO:0000256" key="2">
    <source>
        <dbReference type="ARBA" id="ARBA00023315"/>
    </source>
</evidence>
<keyword evidence="5" id="KW-1185">Reference proteome</keyword>
<accession>A0ABV7N4P4</accession>
<dbReference type="EMBL" id="JBHRVQ010000001">
    <property type="protein sequence ID" value="MFC3388575.1"/>
    <property type="molecule type" value="Genomic_DNA"/>
</dbReference>
<dbReference type="Proteomes" id="UP001595637">
    <property type="component" value="Unassembled WGS sequence"/>
</dbReference>
<feature type="domain" description="N-acetyltransferase" evidence="3">
    <location>
        <begin position="1"/>
        <end position="164"/>
    </location>
</feature>
<gene>
    <name evidence="4" type="ORF">ACFOEO_08335</name>
</gene>
<evidence type="ECO:0000313" key="5">
    <source>
        <dbReference type="Proteomes" id="UP001595637"/>
    </source>
</evidence>